<keyword evidence="7" id="KW-0067">ATP-binding</keyword>
<name>A0A5D0TVU2_9ACTN</name>
<evidence type="ECO:0000256" key="8">
    <source>
        <dbReference type="ARBA" id="ARBA00023012"/>
    </source>
</evidence>
<keyword evidence="8" id="KW-0902">Two-component regulatory system</keyword>
<evidence type="ECO:0000256" key="1">
    <source>
        <dbReference type="ARBA" id="ARBA00000085"/>
    </source>
</evidence>
<accession>A0A5D0TVU2</accession>
<proteinExistence type="predicted"/>
<evidence type="ECO:0000256" key="9">
    <source>
        <dbReference type="SAM" id="MobiDB-lite"/>
    </source>
</evidence>
<dbReference type="GO" id="GO:0016020">
    <property type="term" value="C:membrane"/>
    <property type="evidence" value="ECO:0007669"/>
    <property type="project" value="InterPro"/>
</dbReference>
<dbReference type="Pfam" id="PF02518">
    <property type="entry name" value="HATPase_c"/>
    <property type="match status" value="1"/>
</dbReference>
<comment type="caution">
    <text evidence="12">The sequence shown here is derived from an EMBL/GenBank/DDBJ whole genome shotgun (WGS) entry which is preliminary data.</text>
</comment>
<dbReference type="EC" id="2.7.13.3" evidence="2"/>
<keyword evidence="10" id="KW-0472">Membrane</keyword>
<dbReference type="OrthoDB" id="227596at2"/>
<dbReference type="AlphaFoldDB" id="A0A5D0TVU2"/>
<keyword evidence="10" id="KW-0812">Transmembrane</keyword>
<dbReference type="Gene3D" id="1.20.5.1930">
    <property type="match status" value="1"/>
</dbReference>
<evidence type="ECO:0000259" key="11">
    <source>
        <dbReference type="SMART" id="SM00387"/>
    </source>
</evidence>
<dbReference type="EMBL" id="VSFF01000012">
    <property type="protein sequence ID" value="TYC10298.1"/>
    <property type="molecule type" value="Genomic_DNA"/>
</dbReference>
<evidence type="ECO:0000256" key="2">
    <source>
        <dbReference type="ARBA" id="ARBA00012438"/>
    </source>
</evidence>
<dbReference type="SUPFAM" id="SSF55874">
    <property type="entry name" value="ATPase domain of HSP90 chaperone/DNA topoisomerase II/histidine kinase"/>
    <property type="match status" value="1"/>
</dbReference>
<feature type="transmembrane region" description="Helical" evidence="10">
    <location>
        <begin position="71"/>
        <end position="91"/>
    </location>
</feature>
<evidence type="ECO:0000256" key="6">
    <source>
        <dbReference type="ARBA" id="ARBA00022777"/>
    </source>
</evidence>
<evidence type="ECO:0000256" key="7">
    <source>
        <dbReference type="ARBA" id="ARBA00022840"/>
    </source>
</evidence>
<gene>
    <name evidence="12" type="ORF">FXF65_30705</name>
</gene>
<keyword evidence="5" id="KW-0547">Nucleotide-binding</keyword>
<dbReference type="GO" id="GO:0005524">
    <property type="term" value="F:ATP binding"/>
    <property type="evidence" value="ECO:0007669"/>
    <property type="project" value="UniProtKB-KW"/>
</dbReference>
<organism evidence="12 13">
    <name type="scientific">Actinomadura syzygii</name>
    <dbReference type="NCBI Taxonomy" id="1427538"/>
    <lineage>
        <taxon>Bacteria</taxon>
        <taxon>Bacillati</taxon>
        <taxon>Actinomycetota</taxon>
        <taxon>Actinomycetes</taxon>
        <taxon>Streptosporangiales</taxon>
        <taxon>Thermomonosporaceae</taxon>
        <taxon>Actinomadura</taxon>
    </lineage>
</organism>
<feature type="transmembrane region" description="Helical" evidence="10">
    <location>
        <begin position="147"/>
        <end position="166"/>
    </location>
</feature>
<dbReference type="SMART" id="SM00387">
    <property type="entry name" value="HATPase_c"/>
    <property type="match status" value="1"/>
</dbReference>
<evidence type="ECO:0000313" key="12">
    <source>
        <dbReference type="EMBL" id="TYC10298.1"/>
    </source>
</evidence>
<feature type="transmembrane region" description="Helical" evidence="10">
    <location>
        <begin position="97"/>
        <end position="115"/>
    </location>
</feature>
<keyword evidence="10" id="KW-1133">Transmembrane helix</keyword>
<keyword evidence="13" id="KW-1185">Reference proteome</keyword>
<dbReference type="InterPro" id="IPR011712">
    <property type="entry name" value="Sig_transdc_His_kin_sub3_dim/P"/>
</dbReference>
<comment type="catalytic activity">
    <reaction evidence="1">
        <text>ATP + protein L-histidine = ADP + protein N-phospho-L-histidine.</text>
        <dbReference type="EC" id="2.7.13.3"/>
    </reaction>
</comment>
<keyword evidence="4" id="KW-0808">Transferase</keyword>
<dbReference type="PANTHER" id="PTHR24421:SF10">
    <property type="entry name" value="NITRATE_NITRITE SENSOR PROTEIN NARQ"/>
    <property type="match status" value="1"/>
</dbReference>
<evidence type="ECO:0000313" key="13">
    <source>
        <dbReference type="Proteomes" id="UP000322634"/>
    </source>
</evidence>
<dbReference type="InterPro" id="IPR036890">
    <property type="entry name" value="HATPase_C_sf"/>
</dbReference>
<feature type="transmembrane region" description="Helical" evidence="10">
    <location>
        <begin position="46"/>
        <end position="64"/>
    </location>
</feature>
<dbReference type="GO" id="GO:0046983">
    <property type="term" value="F:protein dimerization activity"/>
    <property type="evidence" value="ECO:0007669"/>
    <property type="project" value="InterPro"/>
</dbReference>
<sequence length="395" mass="42536">MLRENLRTLWTEPRPPDAPARVWRDWALLAAGLGGVVLEATLREDVVWRPVAVVFAVWLCLLPLWRRTRPLAMVTLAFGSTSLLQAASLVAAPREPVGLDTGVVVLVLVYALLRWGSGREIVLGGVVILATFALCVVTYDTPAAEQVGGFVFLSLPGLIGAAVRFWETARERQLEQVRSREREQLARELHDTVAHHVSAMVIRAQAGGVLAATDPSAAVEALEGVEEEGARTLEEMRAMVATLRDRGVGAELAPPAGVADLERLVRTPSVHLKVDLGLDGELDTLPPAVDAAVYRIVQESVTNAMRHAVSATEVVVRVTGERHTVRVSVRDNGQRTGRGRAGYGRAGYGLAGLRERAALLGGELQAGPGADQGWHVEAELPKGRAESGAHQRPRR</sequence>
<dbReference type="CDD" id="cd16917">
    <property type="entry name" value="HATPase_UhpB-NarQ-NarX-like"/>
    <property type="match status" value="1"/>
</dbReference>
<dbReference type="RefSeq" id="WP_148353551.1">
    <property type="nucleotide sequence ID" value="NZ_JBHSBF010000006.1"/>
</dbReference>
<protein>
    <recommendedName>
        <fullName evidence="2">histidine kinase</fullName>
        <ecNumber evidence="2">2.7.13.3</ecNumber>
    </recommendedName>
</protein>
<evidence type="ECO:0000256" key="10">
    <source>
        <dbReference type="SAM" id="Phobius"/>
    </source>
</evidence>
<dbReference type="InterPro" id="IPR003594">
    <property type="entry name" value="HATPase_dom"/>
</dbReference>
<feature type="compositionally biased region" description="Basic and acidic residues" evidence="9">
    <location>
        <begin position="374"/>
        <end position="389"/>
    </location>
</feature>
<evidence type="ECO:0000256" key="5">
    <source>
        <dbReference type="ARBA" id="ARBA00022741"/>
    </source>
</evidence>
<dbReference type="PANTHER" id="PTHR24421">
    <property type="entry name" value="NITRATE/NITRITE SENSOR PROTEIN NARX-RELATED"/>
    <property type="match status" value="1"/>
</dbReference>
<dbReference type="InterPro" id="IPR050482">
    <property type="entry name" value="Sensor_HK_TwoCompSys"/>
</dbReference>
<dbReference type="Proteomes" id="UP000322634">
    <property type="component" value="Unassembled WGS sequence"/>
</dbReference>
<evidence type="ECO:0000256" key="4">
    <source>
        <dbReference type="ARBA" id="ARBA00022679"/>
    </source>
</evidence>
<feature type="transmembrane region" description="Helical" evidence="10">
    <location>
        <begin position="122"/>
        <end position="141"/>
    </location>
</feature>
<dbReference type="GO" id="GO:0000155">
    <property type="term" value="F:phosphorelay sensor kinase activity"/>
    <property type="evidence" value="ECO:0007669"/>
    <property type="project" value="InterPro"/>
</dbReference>
<keyword evidence="3" id="KW-0597">Phosphoprotein</keyword>
<evidence type="ECO:0000256" key="3">
    <source>
        <dbReference type="ARBA" id="ARBA00022553"/>
    </source>
</evidence>
<keyword evidence="6 12" id="KW-0418">Kinase</keyword>
<dbReference type="Pfam" id="PF07730">
    <property type="entry name" value="HisKA_3"/>
    <property type="match status" value="1"/>
</dbReference>
<dbReference type="Gene3D" id="3.30.565.10">
    <property type="entry name" value="Histidine kinase-like ATPase, C-terminal domain"/>
    <property type="match status" value="1"/>
</dbReference>
<feature type="region of interest" description="Disordered" evidence="9">
    <location>
        <begin position="368"/>
        <end position="395"/>
    </location>
</feature>
<feature type="domain" description="Histidine kinase/HSP90-like ATPase" evidence="11">
    <location>
        <begin position="288"/>
        <end position="384"/>
    </location>
</feature>
<reference evidence="12 13" key="1">
    <citation type="submission" date="2019-08" db="EMBL/GenBank/DDBJ databases">
        <title>Actinomadura sp. nov. CYP1-5 isolated from mountain soil.</title>
        <authorList>
            <person name="Songsumanus A."/>
            <person name="Kuncharoen N."/>
            <person name="Kudo T."/>
            <person name="Yuki M."/>
            <person name="Igarashi Y."/>
            <person name="Tanasupawat S."/>
        </authorList>
    </citation>
    <scope>NUCLEOTIDE SEQUENCE [LARGE SCALE GENOMIC DNA]</scope>
    <source>
        <strain evidence="12 13">GKU157</strain>
    </source>
</reference>